<dbReference type="SUPFAM" id="SSF51735">
    <property type="entry name" value="NAD(P)-binding Rossmann-fold domains"/>
    <property type="match status" value="1"/>
</dbReference>
<dbReference type="CDD" id="cd05312">
    <property type="entry name" value="NAD_bind_1_malic_enz"/>
    <property type="match status" value="1"/>
</dbReference>
<feature type="domain" description="Malic enzyme N-terminal" evidence="8">
    <location>
        <begin position="72"/>
        <end position="250"/>
    </location>
</feature>
<dbReference type="InterPro" id="IPR012301">
    <property type="entry name" value="Malic_N_dom"/>
</dbReference>
<dbReference type="Gene3D" id="3.60.10.10">
    <property type="entry name" value="Endonuclease/exonuclease/phosphatase"/>
    <property type="match status" value="1"/>
</dbReference>
<dbReference type="SMART" id="SM00919">
    <property type="entry name" value="Malic_M"/>
    <property type="match status" value="1"/>
</dbReference>
<dbReference type="FunFam" id="3.40.50.720:FF:000182">
    <property type="entry name" value="NAD-dependent malic enzyme"/>
    <property type="match status" value="1"/>
</dbReference>
<dbReference type="GO" id="GO:0004471">
    <property type="term" value="F:malate dehydrogenase (decarboxylating) (NAD+) activity"/>
    <property type="evidence" value="ECO:0007669"/>
    <property type="project" value="TreeGrafter"/>
</dbReference>
<dbReference type="PROSITE" id="PS00331">
    <property type="entry name" value="MALIC_ENZYMES"/>
    <property type="match status" value="1"/>
</dbReference>
<dbReference type="STRING" id="52586.A0A0B1P0S7"/>
<dbReference type="NCBIfam" id="NF010052">
    <property type="entry name" value="PRK13529.1"/>
    <property type="match status" value="1"/>
</dbReference>
<comment type="cofactor">
    <cofactor evidence="1">
        <name>Mn(2+)</name>
        <dbReference type="ChEBI" id="CHEBI:29035"/>
    </cofactor>
</comment>
<comment type="caution">
    <text evidence="9">The sequence shown here is derived from an EMBL/GenBank/DDBJ whole genome shotgun (WGS) entry which is preliminary data.</text>
</comment>
<organism evidence="9 10">
    <name type="scientific">Uncinula necator</name>
    <name type="common">Grape powdery mildew</name>
    <dbReference type="NCBI Taxonomy" id="52586"/>
    <lineage>
        <taxon>Eukaryota</taxon>
        <taxon>Fungi</taxon>
        <taxon>Dikarya</taxon>
        <taxon>Ascomycota</taxon>
        <taxon>Pezizomycotina</taxon>
        <taxon>Leotiomycetes</taxon>
        <taxon>Erysiphales</taxon>
        <taxon>Erysiphaceae</taxon>
        <taxon>Erysiphe</taxon>
    </lineage>
</organism>
<evidence type="ECO:0000256" key="2">
    <source>
        <dbReference type="ARBA" id="ARBA00001946"/>
    </source>
</evidence>
<gene>
    <name evidence="9" type="ORF">EV44_g2614</name>
</gene>
<dbReference type="PANTHER" id="PTHR23406">
    <property type="entry name" value="MALIC ENZYME-RELATED"/>
    <property type="match status" value="1"/>
</dbReference>
<evidence type="ECO:0000256" key="6">
    <source>
        <dbReference type="RuleBase" id="RU003426"/>
    </source>
</evidence>
<dbReference type="EMBL" id="JNVN01002568">
    <property type="protein sequence ID" value="KHJ31808.1"/>
    <property type="molecule type" value="Genomic_DNA"/>
</dbReference>
<name>A0A0B1P0S7_UNCNE</name>
<dbReference type="InterPro" id="IPR037062">
    <property type="entry name" value="Malic_N_dom_sf"/>
</dbReference>
<dbReference type="SMART" id="SM01274">
    <property type="entry name" value="malic"/>
    <property type="match status" value="1"/>
</dbReference>
<dbReference type="Gene3D" id="3.40.50.720">
    <property type="entry name" value="NAD(P)-binding Rossmann-like Domain"/>
    <property type="match status" value="1"/>
</dbReference>
<evidence type="ECO:0000256" key="3">
    <source>
        <dbReference type="ARBA" id="ARBA00008785"/>
    </source>
</evidence>
<evidence type="ECO:0000313" key="10">
    <source>
        <dbReference type="Proteomes" id="UP000030854"/>
    </source>
</evidence>
<dbReference type="InterPro" id="IPR036691">
    <property type="entry name" value="Endo/exonu/phosph_ase_sf"/>
</dbReference>
<dbReference type="HOGENOM" id="CLU_279011_0_0_1"/>
<dbReference type="GO" id="GO:0051287">
    <property type="term" value="F:NAD binding"/>
    <property type="evidence" value="ECO:0007669"/>
    <property type="project" value="InterPro"/>
</dbReference>
<dbReference type="Pfam" id="PF03949">
    <property type="entry name" value="Malic_M"/>
    <property type="match status" value="1"/>
</dbReference>
<evidence type="ECO:0000313" key="9">
    <source>
        <dbReference type="EMBL" id="KHJ31808.1"/>
    </source>
</evidence>
<reference evidence="9 10" key="1">
    <citation type="journal article" date="2014" name="BMC Genomics">
        <title>Adaptive genomic structural variation in the grape powdery mildew pathogen, Erysiphe necator.</title>
        <authorList>
            <person name="Jones L."/>
            <person name="Riaz S."/>
            <person name="Morales-Cruz A."/>
            <person name="Amrine K.C."/>
            <person name="McGuire B."/>
            <person name="Gubler W.D."/>
            <person name="Walker M.A."/>
            <person name="Cantu D."/>
        </authorList>
    </citation>
    <scope>NUCLEOTIDE SEQUENCE [LARGE SCALE GENOMIC DNA]</scope>
    <source>
        <strain evidence="10">c</strain>
    </source>
</reference>
<dbReference type="Pfam" id="PF14529">
    <property type="entry name" value="Exo_endo_phos_2"/>
    <property type="match status" value="1"/>
</dbReference>
<evidence type="ECO:0000256" key="4">
    <source>
        <dbReference type="ARBA" id="ARBA00022723"/>
    </source>
</evidence>
<dbReference type="SUPFAM" id="SSF53223">
    <property type="entry name" value="Aminoacid dehydrogenase-like, N-terminal domain"/>
    <property type="match status" value="1"/>
</dbReference>
<dbReference type="InterPro" id="IPR015884">
    <property type="entry name" value="Malic_enzyme_CS"/>
</dbReference>
<dbReference type="PANTHER" id="PTHR23406:SF32">
    <property type="entry name" value="NADP-DEPENDENT MALIC ENZYME"/>
    <property type="match status" value="1"/>
</dbReference>
<dbReference type="GO" id="GO:0046872">
    <property type="term" value="F:metal ion binding"/>
    <property type="evidence" value="ECO:0007669"/>
    <property type="project" value="UniProtKB-KW"/>
</dbReference>
<evidence type="ECO:0000259" key="8">
    <source>
        <dbReference type="SMART" id="SM01274"/>
    </source>
</evidence>
<dbReference type="Gene3D" id="3.40.50.10380">
    <property type="entry name" value="Malic enzyme, N-terminal domain"/>
    <property type="match status" value="1"/>
</dbReference>
<dbReference type="InterPro" id="IPR036291">
    <property type="entry name" value="NAD(P)-bd_dom_sf"/>
</dbReference>
<proteinExistence type="inferred from homology"/>
<keyword evidence="5 6" id="KW-0560">Oxidoreductase</keyword>
<dbReference type="InterPro" id="IPR012302">
    <property type="entry name" value="Malic_NAD-bd"/>
</dbReference>
<dbReference type="InterPro" id="IPR005135">
    <property type="entry name" value="Endo/exonuclease/phosphatase"/>
</dbReference>
<dbReference type="Proteomes" id="UP000030854">
    <property type="component" value="Unassembled WGS sequence"/>
</dbReference>
<keyword evidence="4 6" id="KW-0479">Metal-binding</keyword>
<comment type="similarity">
    <text evidence="3 6">Belongs to the malic enzymes family.</text>
</comment>
<evidence type="ECO:0000256" key="1">
    <source>
        <dbReference type="ARBA" id="ARBA00001936"/>
    </source>
</evidence>
<comment type="cofactor">
    <cofactor evidence="2">
        <name>Mg(2+)</name>
        <dbReference type="ChEBI" id="CHEBI:18420"/>
    </cofactor>
</comment>
<dbReference type="GO" id="GO:0005739">
    <property type="term" value="C:mitochondrion"/>
    <property type="evidence" value="ECO:0007669"/>
    <property type="project" value="TreeGrafter"/>
</dbReference>
<dbReference type="SUPFAM" id="SSF56219">
    <property type="entry name" value="DNase I-like"/>
    <property type="match status" value="1"/>
</dbReference>
<dbReference type="PRINTS" id="PR00072">
    <property type="entry name" value="MALOXRDTASE"/>
</dbReference>
<feature type="domain" description="Malic enzyme NAD-binding" evidence="7">
    <location>
        <begin position="260"/>
        <end position="515"/>
    </location>
</feature>
<dbReference type="Pfam" id="PF00390">
    <property type="entry name" value="malic"/>
    <property type="match status" value="1"/>
</dbReference>
<dbReference type="GO" id="GO:0006108">
    <property type="term" value="P:malate metabolic process"/>
    <property type="evidence" value="ECO:0007669"/>
    <property type="project" value="TreeGrafter"/>
</dbReference>
<keyword evidence="10" id="KW-1185">Reference proteome</keyword>
<protein>
    <recommendedName>
        <fullName evidence="6">Malic enzyme</fullName>
    </recommendedName>
</protein>
<accession>A0A0B1P0S7</accession>
<dbReference type="InterPro" id="IPR001891">
    <property type="entry name" value="Malic_OxRdtase"/>
</dbReference>
<evidence type="ECO:0000259" key="7">
    <source>
        <dbReference type="SMART" id="SM00919"/>
    </source>
</evidence>
<sequence length="1131" mass="126739">MKTSTNFRNNSQCTRLPIPDTSYTDQVRKRLQTYGLTPPIIESHTLQKQRCLKQLASKTLPIEKYIYLSGLRNANTHLFYRLLIDNFTLITPLVYTPVVGEACLRWSEIYRFPEGLYISYKDRGSIIEVLRNWRQPKVEITVVTDGSRILGLGDLGVNGMGIPVGKLALYTGCAGISPDKTLPLMLDFGTNNEGLLNNKLYMGARMKRISEKEELEFMDELMVALNTVWPGIIVQFEDFKNPFPALEKYGPKYSCFNDDVQGTGAVILGGIINALKMTSIPIKDQRAVFMGAGSAGVGVAKQIVAYFMKCGLTEEEARLKFWLVDTKGLVTDDRGDMLAPHKKYFSRPDNNGHQFKTLAEVVDYVKPTILMGLSTTRGAFTEVIIRKMALLNKKPIIMPLSNPSDKSECTFEEAVKWTDGRVIFASGSPFLPFLYNGKMMYPSQGNNMYVFPGIGLGSILCKAMLINEEMIYTSATALSTTLSDEEFADGKLYPNIDRIREVSVVVAREVIREAQRHGIDREDSIRNLTNNQLDEFIRGRMYDPNLVEKTSSDNNCIADSKLSNTTLKSRLSKSSPSRGAGVNAQYALHIWDSQEDSHNPSLQDPHPSRRVSVVFVSTSLVSQHLFSRSPHDWLREYRVKGSILSQRTSDESKLLAQMVRCWLDFLEVIRGPCILDVLHTGHVLWTLARAGTIKLQTYTYILNAGDSFFLSGAKLEPATNWTSMIIPTVLKSIHKIQGEIEVGSSMLIDEVERVCSVRPAHVKLYGGNKTEAQHRTWMAYFSKAPRAGFRIFDESGIARPFKKQQTLEFCKRCNGHHPNKNCSRAPSCGNCGSTNHSEDLSMAATKCRNCAGPHRSDSHKFLARPTRSGVPTKEQMKTFRQVGKREYQAVLRARAAEESATAAENINIDLTISQETEIDGNIDNIQAKDPKRITSVQKHPPSPTGDHCWVEVNDILFLNFYKALHDPTTVRPLLDWVPTSKSIVIGDFNSVYWAWKPSANSCYRQGEEIEKWAEEYNLTCLIVGEPTYRAGNTLDLAFTNISETMAWVCTEECMTSVHLPIFCFAPNHKASTTISPTSNGKLQVSKANLPQFALVVTQWLPSLRSTGTIEEIDEFAEDIKMALENPLKAVG</sequence>
<dbReference type="AlphaFoldDB" id="A0A0B1P0S7"/>
<evidence type="ECO:0000256" key="5">
    <source>
        <dbReference type="ARBA" id="ARBA00023002"/>
    </source>
</evidence>
<dbReference type="InterPro" id="IPR046346">
    <property type="entry name" value="Aminoacid_DH-like_N_sf"/>
</dbReference>